<keyword evidence="4" id="KW-0408">Iron</keyword>
<evidence type="ECO:0000256" key="4">
    <source>
        <dbReference type="ARBA" id="ARBA00023004"/>
    </source>
</evidence>
<keyword evidence="2" id="KW-0479">Metal-binding</keyword>
<dbReference type="GO" id="GO:0046872">
    <property type="term" value="F:metal ion binding"/>
    <property type="evidence" value="ECO:0007669"/>
    <property type="project" value="UniProtKB-KW"/>
</dbReference>
<reference evidence="7" key="1">
    <citation type="submission" date="2018-06" db="EMBL/GenBank/DDBJ databases">
        <authorList>
            <person name="Zhirakovskaya E."/>
        </authorList>
    </citation>
    <scope>NUCLEOTIDE SEQUENCE</scope>
</reference>
<dbReference type="SUPFAM" id="SSF46548">
    <property type="entry name" value="alpha-helical ferredoxin"/>
    <property type="match status" value="1"/>
</dbReference>
<evidence type="ECO:0000313" key="7">
    <source>
        <dbReference type="EMBL" id="VAV84326.1"/>
    </source>
</evidence>
<evidence type="ECO:0000256" key="1">
    <source>
        <dbReference type="ARBA" id="ARBA00022485"/>
    </source>
</evidence>
<dbReference type="AlphaFoldDB" id="A0A3B0R5H0"/>
<dbReference type="EMBL" id="UOEA01000064">
    <property type="protein sequence ID" value="VAV84326.1"/>
    <property type="molecule type" value="Genomic_DNA"/>
</dbReference>
<sequence>MKMNINKEEIQSYAIEQLERVSGEATKNCYQCGNCTGGCPVSYEMDISPSRIIRMLQIGKVDEVRAANSMWLCVGCLQCHSRCPKSVSVASVLDALRQATLRSGADHTDMNELPMPFLKNAPQQAIVCGFRKFVS</sequence>
<organism evidence="7">
    <name type="scientific">hydrothermal vent metagenome</name>
    <dbReference type="NCBI Taxonomy" id="652676"/>
    <lineage>
        <taxon>unclassified sequences</taxon>
        <taxon>metagenomes</taxon>
        <taxon>ecological metagenomes</taxon>
    </lineage>
</organism>
<dbReference type="PROSITE" id="PS51379">
    <property type="entry name" value="4FE4S_FER_2"/>
    <property type="match status" value="1"/>
</dbReference>
<evidence type="ECO:0000259" key="6">
    <source>
        <dbReference type="PROSITE" id="PS51379"/>
    </source>
</evidence>
<dbReference type="Gene3D" id="1.10.1060.10">
    <property type="entry name" value="Alpha-helical ferredoxin"/>
    <property type="match status" value="1"/>
</dbReference>
<dbReference type="GO" id="GO:0005886">
    <property type="term" value="C:plasma membrane"/>
    <property type="evidence" value="ECO:0007669"/>
    <property type="project" value="TreeGrafter"/>
</dbReference>
<dbReference type="InterPro" id="IPR009051">
    <property type="entry name" value="Helical_ferredxn"/>
</dbReference>
<dbReference type="InterPro" id="IPR017896">
    <property type="entry name" value="4Fe4S_Fe-S-bd"/>
</dbReference>
<keyword evidence="1" id="KW-0004">4Fe-4S</keyword>
<accession>A0A3B0R5H0</accession>
<dbReference type="PANTHER" id="PTHR43255:SF1">
    <property type="entry name" value="IRON-SULFUR-BINDING OXIDOREDUCTASE FADF-RELATED"/>
    <property type="match status" value="1"/>
</dbReference>
<keyword evidence="5" id="KW-0411">Iron-sulfur</keyword>
<evidence type="ECO:0000256" key="2">
    <source>
        <dbReference type="ARBA" id="ARBA00022723"/>
    </source>
</evidence>
<dbReference type="InterPro" id="IPR017900">
    <property type="entry name" value="4Fe4S_Fe_S_CS"/>
</dbReference>
<dbReference type="Pfam" id="PF13183">
    <property type="entry name" value="Fer4_8"/>
    <property type="match status" value="1"/>
</dbReference>
<evidence type="ECO:0000256" key="3">
    <source>
        <dbReference type="ARBA" id="ARBA00023002"/>
    </source>
</evidence>
<dbReference type="PROSITE" id="PS00198">
    <property type="entry name" value="4FE4S_FER_1"/>
    <property type="match status" value="1"/>
</dbReference>
<feature type="domain" description="4Fe-4S ferredoxin-type" evidence="6">
    <location>
        <begin position="19"/>
        <end position="50"/>
    </location>
</feature>
<gene>
    <name evidence="7" type="ORF">MNBD_DELTA01-1354</name>
</gene>
<dbReference type="GO" id="GO:0051539">
    <property type="term" value="F:4 iron, 4 sulfur cluster binding"/>
    <property type="evidence" value="ECO:0007669"/>
    <property type="project" value="UniProtKB-KW"/>
</dbReference>
<protein>
    <recommendedName>
        <fullName evidence="6">4Fe-4S ferredoxin-type domain-containing protein</fullName>
    </recommendedName>
</protein>
<keyword evidence="3" id="KW-0560">Oxidoreductase</keyword>
<evidence type="ECO:0000256" key="5">
    <source>
        <dbReference type="ARBA" id="ARBA00023014"/>
    </source>
</evidence>
<dbReference type="PANTHER" id="PTHR43255">
    <property type="entry name" value="IRON-SULFUR-BINDING OXIDOREDUCTASE FADF-RELATED-RELATED"/>
    <property type="match status" value="1"/>
</dbReference>
<dbReference type="InterPro" id="IPR051460">
    <property type="entry name" value="HdrC_iron-sulfur_subunit"/>
</dbReference>
<dbReference type="GO" id="GO:0016491">
    <property type="term" value="F:oxidoreductase activity"/>
    <property type="evidence" value="ECO:0007669"/>
    <property type="project" value="UniProtKB-KW"/>
</dbReference>
<proteinExistence type="predicted"/>
<name>A0A3B0R5H0_9ZZZZ</name>